<dbReference type="PIRSF" id="PIRSF006004">
    <property type="entry name" value="CHP00048"/>
    <property type="match status" value="1"/>
</dbReference>
<dbReference type="CDD" id="cd01335">
    <property type="entry name" value="Radical_SAM"/>
    <property type="match status" value="1"/>
</dbReference>
<name>A0A0G4J3H0_PLABS</name>
<dbReference type="InterPro" id="IPR058240">
    <property type="entry name" value="rSAM_sf"/>
</dbReference>
<dbReference type="GO" id="GO:0046872">
    <property type="term" value="F:metal ion binding"/>
    <property type="evidence" value="ECO:0007669"/>
    <property type="project" value="UniProtKB-KW"/>
</dbReference>
<dbReference type="SFLD" id="SFLDG01062">
    <property type="entry name" value="methyltransferase_(Class_A)"/>
    <property type="match status" value="1"/>
</dbReference>
<evidence type="ECO:0000259" key="11">
    <source>
        <dbReference type="PROSITE" id="PS51918"/>
    </source>
</evidence>
<keyword evidence="6" id="KW-0808">Transferase</keyword>
<keyword evidence="7" id="KW-0949">S-adenosyl-L-methionine</keyword>
<dbReference type="OrthoDB" id="538249at2759"/>
<comment type="cofactor">
    <cofactor evidence="1">
        <name>[4Fe-4S] cluster</name>
        <dbReference type="ChEBI" id="CHEBI:49883"/>
    </cofactor>
</comment>
<keyword evidence="13" id="KW-0496">Mitochondrion</keyword>
<dbReference type="EMBL" id="CDSF01000122">
    <property type="protein sequence ID" value="CEP02092.1"/>
    <property type="molecule type" value="Genomic_DNA"/>
</dbReference>
<protein>
    <recommendedName>
        <fullName evidence="11">Radical SAM core domain-containing protein</fullName>
    </recommendedName>
</protein>
<geneLocation type="mitochondrion" evidence="13"/>
<keyword evidence="8" id="KW-0479">Metal-binding</keyword>
<keyword evidence="4" id="KW-0963">Cytoplasm</keyword>
<keyword evidence="3" id="KW-0004">4Fe-4S</keyword>
<evidence type="ECO:0000256" key="4">
    <source>
        <dbReference type="ARBA" id="ARBA00022490"/>
    </source>
</evidence>
<gene>
    <name evidence="12" type="ORF">PBRA_002357</name>
    <name evidence="13" type="ORF">PLBR_LOCUS929</name>
</gene>
<dbReference type="InterPro" id="IPR040072">
    <property type="entry name" value="Methyltransferase_A"/>
</dbReference>
<evidence type="ECO:0000256" key="6">
    <source>
        <dbReference type="ARBA" id="ARBA00022679"/>
    </source>
</evidence>
<accession>A0A0G4J3H0</accession>
<dbReference type="Proteomes" id="UP000039324">
    <property type="component" value="Unassembled WGS sequence"/>
</dbReference>
<dbReference type="Gene3D" id="3.20.20.70">
    <property type="entry name" value="Aldolase class I"/>
    <property type="match status" value="1"/>
</dbReference>
<keyword evidence="14" id="KW-1185">Reference proteome</keyword>
<evidence type="ECO:0000313" key="15">
    <source>
        <dbReference type="Proteomes" id="UP000290189"/>
    </source>
</evidence>
<evidence type="ECO:0000256" key="8">
    <source>
        <dbReference type="ARBA" id="ARBA00022723"/>
    </source>
</evidence>
<keyword evidence="10" id="KW-0411">Iron-sulfur</keyword>
<dbReference type="PROSITE" id="PS51918">
    <property type="entry name" value="RADICAL_SAM"/>
    <property type="match status" value="1"/>
</dbReference>
<dbReference type="GO" id="GO:0051539">
    <property type="term" value="F:4 iron, 4 sulfur cluster binding"/>
    <property type="evidence" value="ECO:0007669"/>
    <property type="project" value="UniProtKB-KW"/>
</dbReference>
<evidence type="ECO:0000313" key="13">
    <source>
        <dbReference type="EMBL" id="SPQ93714.1"/>
    </source>
</evidence>
<evidence type="ECO:0000256" key="10">
    <source>
        <dbReference type="ARBA" id="ARBA00023014"/>
    </source>
</evidence>
<dbReference type="InterPro" id="IPR004383">
    <property type="entry name" value="rRNA_lsu_MTrfase_RlmN/Cfr"/>
</dbReference>
<evidence type="ECO:0000256" key="9">
    <source>
        <dbReference type="ARBA" id="ARBA00023004"/>
    </source>
</evidence>
<comment type="subcellular location">
    <subcellularLocation>
        <location evidence="2">Cytoplasm</location>
    </subcellularLocation>
</comment>
<dbReference type="SFLD" id="SFLDF00275">
    <property type="entry name" value="adenosine_C2_methyltransferase"/>
    <property type="match status" value="1"/>
</dbReference>
<dbReference type="GO" id="GO:0030488">
    <property type="term" value="P:tRNA methylation"/>
    <property type="evidence" value="ECO:0007669"/>
    <property type="project" value="TreeGrafter"/>
</dbReference>
<sequence length="414" mass="45502">MTVSLYDGRLLNEWMRDNGFSERHADQLRTHLIRRPCGSMDDLVSGVPDFDRKCARRVAEAGRRRELSCMTSRIGAVRECARTTKLQVNLQDGSSVETVIIRQSSWTTLCISSQVGCAQGCTFCATGTMRTAKNLSAGQIVEQVVLCQRFSLPKGFRIVFMGMGEPFANYNAVIDAITTLTNPKLFGMARRHITVSTVGIIPRMKTFARDAPGVNLALSLHAPTQPLRMRIVPSGSAYPVQALMRALDEHLANSPPKTRVFVECIVIKGINDSKDVGRQLGALICEGGPKRKEGVILNLIPYNPTKTKETFEAPSPADVTDLQKCLTDEFGLRCYTRREMGQDIDSACGQLVLESNRKRQSAEIEDIVQPSVPTLGTTIPERPSQPARPSILIGVALSCICTALLLHTTRLILS</sequence>
<dbReference type="OMA" id="GTIKWAM"/>
<keyword evidence="9" id="KW-0408">Iron</keyword>
<dbReference type="Pfam" id="PF04055">
    <property type="entry name" value="Radical_SAM"/>
    <property type="match status" value="1"/>
</dbReference>
<evidence type="ECO:0000313" key="12">
    <source>
        <dbReference type="EMBL" id="CEP02092.1"/>
    </source>
</evidence>
<evidence type="ECO:0000256" key="1">
    <source>
        <dbReference type="ARBA" id="ARBA00001966"/>
    </source>
</evidence>
<feature type="domain" description="Radical SAM core" evidence="11">
    <location>
        <begin position="103"/>
        <end position="343"/>
    </location>
</feature>
<dbReference type="GO" id="GO:0070475">
    <property type="term" value="P:rRNA base methylation"/>
    <property type="evidence" value="ECO:0007669"/>
    <property type="project" value="TreeGrafter"/>
</dbReference>
<evidence type="ECO:0000313" key="14">
    <source>
        <dbReference type="Proteomes" id="UP000039324"/>
    </source>
</evidence>
<dbReference type="SFLD" id="SFLDS00029">
    <property type="entry name" value="Radical_SAM"/>
    <property type="match status" value="1"/>
</dbReference>
<evidence type="ECO:0000256" key="5">
    <source>
        <dbReference type="ARBA" id="ARBA00022603"/>
    </source>
</evidence>
<dbReference type="PANTHER" id="PTHR30544">
    <property type="entry name" value="23S RRNA METHYLTRANSFERASE"/>
    <property type="match status" value="1"/>
</dbReference>
<organism evidence="12 14">
    <name type="scientific">Plasmodiophora brassicae</name>
    <name type="common">Clubroot disease agent</name>
    <dbReference type="NCBI Taxonomy" id="37360"/>
    <lineage>
        <taxon>Eukaryota</taxon>
        <taxon>Sar</taxon>
        <taxon>Rhizaria</taxon>
        <taxon>Endomyxa</taxon>
        <taxon>Phytomyxea</taxon>
        <taxon>Plasmodiophorida</taxon>
        <taxon>Plasmodiophoridae</taxon>
        <taxon>Plasmodiophora</taxon>
    </lineage>
</organism>
<evidence type="ECO:0000256" key="7">
    <source>
        <dbReference type="ARBA" id="ARBA00022691"/>
    </source>
</evidence>
<reference evidence="12 14" key="1">
    <citation type="submission" date="2015-02" db="EMBL/GenBank/DDBJ databases">
        <authorList>
            <person name="Chooi Y.-H."/>
        </authorList>
    </citation>
    <scope>NUCLEOTIDE SEQUENCE [LARGE SCALE GENOMIC DNA]</scope>
    <source>
        <strain evidence="12">E3</strain>
    </source>
</reference>
<dbReference type="AlphaFoldDB" id="A0A0G4J3H0"/>
<dbReference type="PANTHER" id="PTHR30544:SF8">
    <property type="entry name" value="RADICAL SAM SUPERFAMILY PROTEIN"/>
    <property type="match status" value="1"/>
</dbReference>
<dbReference type="GO" id="GO:0008173">
    <property type="term" value="F:RNA methyltransferase activity"/>
    <property type="evidence" value="ECO:0007669"/>
    <property type="project" value="InterPro"/>
</dbReference>
<keyword evidence="5" id="KW-0489">Methyltransferase</keyword>
<dbReference type="GO" id="GO:0005737">
    <property type="term" value="C:cytoplasm"/>
    <property type="evidence" value="ECO:0007669"/>
    <property type="project" value="UniProtKB-SubCell"/>
</dbReference>
<evidence type="ECO:0000256" key="3">
    <source>
        <dbReference type="ARBA" id="ARBA00022485"/>
    </source>
</evidence>
<reference evidence="13 15" key="2">
    <citation type="submission" date="2018-03" db="EMBL/GenBank/DDBJ databases">
        <authorList>
            <person name="Fogelqvist J."/>
        </authorList>
    </citation>
    <scope>NUCLEOTIDE SEQUENCE [LARGE SCALE GENOMIC DNA]</scope>
</reference>
<dbReference type="EMBL" id="OVEO01000001">
    <property type="protein sequence ID" value="SPQ93714.1"/>
    <property type="molecule type" value="Genomic_DNA"/>
</dbReference>
<evidence type="ECO:0000256" key="2">
    <source>
        <dbReference type="ARBA" id="ARBA00004496"/>
    </source>
</evidence>
<dbReference type="InterPro" id="IPR013785">
    <property type="entry name" value="Aldolase_TIM"/>
</dbReference>
<dbReference type="STRING" id="37360.A0A0G4J3H0"/>
<dbReference type="SUPFAM" id="SSF102114">
    <property type="entry name" value="Radical SAM enzymes"/>
    <property type="match status" value="1"/>
</dbReference>
<proteinExistence type="predicted"/>
<dbReference type="InterPro" id="IPR007197">
    <property type="entry name" value="rSAM"/>
</dbReference>
<dbReference type="Proteomes" id="UP000290189">
    <property type="component" value="Unassembled WGS sequence"/>
</dbReference>